<protein>
    <submittedName>
        <fullName evidence="6">Uncharacterized protein LOC113999897</fullName>
    </submittedName>
</protein>
<feature type="compositionally biased region" description="Basic and acidic residues" evidence="3">
    <location>
        <begin position="122"/>
        <end position="140"/>
    </location>
</feature>
<dbReference type="CDD" id="cd00086">
    <property type="entry name" value="homeodomain"/>
    <property type="match status" value="1"/>
</dbReference>
<dbReference type="InterPro" id="IPR001356">
    <property type="entry name" value="HD"/>
</dbReference>
<keyword evidence="1 2" id="KW-0371">Homeobox</keyword>
<comment type="subcellular location">
    <subcellularLocation>
        <location evidence="1 2">Nucleus</location>
    </subcellularLocation>
</comment>
<keyword evidence="1 2" id="KW-0539">Nucleus</keyword>
<dbReference type="GO" id="GO:0000981">
    <property type="term" value="F:DNA-binding transcription factor activity, RNA polymerase II-specific"/>
    <property type="evidence" value="ECO:0007669"/>
    <property type="project" value="TreeGrafter"/>
</dbReference>
<evidence type="ECO:0000256" key="2">
    <source>
        <dbReference type="RuleBase" id="RU000682"/>
    </source>
</evidence>
<name>A0A6J2IHL6_9PASS</name>
<feature type="region of interest" description="Disordered" evidence="3">
    <location>
        <begin position="1"/>
        <end position="140"/>
    </location>
</feature>
<dbReference type="GeneID" id="113999897"/>
<keyword evidence="1 2" id="KW-0238">DNA-binding</keyword>
<dbReference type="RefSeq" id="XP_027599495.2">
    <property type="nucleotide sequence ID" value="XM_027743694.2"/>
</dbReference>
<evidence type="ECO:0000259" key="4">
    <source>
        <dbReference type="PROSITE" id="PS50071"/>
    </source>
</evidence>
<feature type="domain" description="Homeobox" evidence="4">
    <location>
        <begin position="150"/>
        <end position="210"/>
    </location>
</feature>
<evidence type="ECO:0000256" key="3">
    <source>
        <dbReference type="SAM" id="MobiDB-lite"/>
    </source>
</evidence>
<dbReference type="AlphaFoldDB" id="A0A6J2IHL6"/>
<dbReference type="PANTHER" id="PTHR47060">
    <property type="entry name" value="HOMEOBOX PROTEIN NOBOX"/>
    <property type="match status" value="1"/>
</dbReference>
<dbReference type="InterPro" id="IPR009057">
    <property type="entry name" value="Homeodomain-like_sf"/>
</dbReference>
<dbReference type="Gene3D" id="1.10.10.60">
    <property type="entry name" value="Homeodomain-like"/>
    <property type="match status" value="1"/>
</dbReference>
<accession>A0A6J2IHL6</accession>
<feature type="region of interest" description="Disordered" evidence="3">
    <location>
        <begin position="365"/>
        <end position="429"/>
    </location>
</feature>
<dbReference type="PANTHER" id="PTHR47060:SF1">
    <property type="entry name" value="HOMEOBOX PROTEIN NOBOX"/>
    <property type="match status" value="1"/>
</dbReference>
<reference evidence="6" key="1">
    <citation type="submission" date="2025-08" db="UniProtKB">
        <authorList>
            <consortium name="RefSeq"/>
        </authorList>
    </citation>
    <scope>IDENTIFICATION</scope>
    <source>
        <tissue evidence="6">Muscle</tissue>
    </source>
</reference>
<dbReference type="Proteomes" id="UP000504627">
    <property type="component" value="Unplaced"/>
</dbReference>
<proteinExistence type="predicted"/>
<feature type="compositionally biased region" description="Basic and acidic residues" evidence="3">
    <location>
        <begin position="8"/>
        <end position="23"/>
    </location>
</feature>
<keyword evidence="5" id="KW-1185">Reference proteome</keyword>
<feature type="compositionally biased region" description="Basic and acidic residues" evidence="3">
    <location>
        <begin position="34"/>
        <end position="45"/>
    </location>
</feature>
<dbReference type="GO" id="GO:0005634">
    <property type="term" value="C:nucleus"/>
    <property type="evidence" value="ECO:0007669"/>
    <property type="project" value="UniProtKB-SubCell"/>
</dbReference>
<dbReference type="InterPro" id="IPR042988">
    <property type="entry name" value="NOBOX"/>
</dbReference>
<feature type="compositionally biased region" description="Basic and acidic residues" evidence="3">
    <location>
        <begin position="52"/>
        <end position="71"/>
    </location>
</feature>
<evidence type="ECO:0000313" key="5">
    <source>
        <dbReference type="Proteomes" id="UP000504627"/>
    </source>
</evidence>
<feature type="compositionally biased region" description="Polar residues" evidence="3">
    <location>
        <begin position="651"/>
        <end position="669"/>
    </location>
</feature>
<organism evidence="5 6">
    <name type="scientific">Pipra filicauda</name>
    <name type="common">Wire-tailed manakin</name>
    <dbReference type="NCBI Taxonomy" id="649802"/>
    <lineage>
        <taxon>Eukaryota</taxon>
        <taxon>Metazoa</taxon>
        <taxon>Chordata</taxon>
        <taxon>Craniata</taxon>
        <taxon>Vertebrata</taxon>
        <taxon>Euteleostomi</taxon>
        <taxon>Archelosauria</taxon>
        <taxon>Archosauria</taxon>
        <taxon>Dinosauria</taxon>
        <taxon>Saurischia</taxon>
        <taxon>Theropoda</taxon>
        <taxon>Coelurosauria</taxon>
        <taxon>Aves</taxon>
        <taxon>Neognathae</taxon>
        <taxon>Neoaves</taxon>
        <taxon>Telluraves</taxon>
        <taxon>Australaves</taxon>
        <taxon>Passeriformes</taxon>
        <taxon>Pipridae</taxon>
        <taxon>Pipra</taxon>
    </lineage>
</organism>
<dbReference type="GO" id="GO:0000978">
    <property type="term" value="F:RNA polymerase II cis-regulatory region sequence-specific DNA binding"/>
    <property type="evidence" value="ECO:0007669"/>
    <property type="project" value="TreeGrafter"/>
</dbReference>
<gene>
    <name evidence="6" type="primary">LOC113999897</name>
</gene>
<dbReference type="SUPFAM" id="SSF46689">
    <property type="entry name" value="Homeodomain-like"/>
    <property type="match status" value="1"/>
</dbReference>
<dbReference type="Pfam" id="PF00046">
    <property type="entry name" value="Homeodomain"/>
    <property type="match status" value="1"/>
</dbReference>
<dbReference type="PROSITE" id="PS50071">
    <property type="entry name" value="HOMEOBOX_2"/>
    <property type="match status" value="1"/>
</dbReference>
<feature type="compositionally biased region" description="Polar residues" evidence="3">
    <location>
        <begin position="100"/>
        <end position="121"/>
    </location>
</feature>
<feature type="DNA-binding region" description="Homeobox" evidence="1">
    <location>
        <begin position="152"/>
        <end position="211"/>
    </location>
</feature>
<sequence>MDGTGADGENKERAAGKLSKGDECQDEEGNVLQCKEHFVVDHEHPGQSGSPEHCESHYLGGTEKEAKEKKSTNRSGMSAEKAPSGIPGAPCRQDEGGPATCQSSKCAEAQQSYKVSSVLESRSSHDATKEEGKEEEEKKALLENPDILPPVRKKSRTSYNAEQLEELEKVFQEDPYPDTEKKMELAAAFGVMPKRILIWFQNRRAKWRKSEKLNAKGHRKHPTSSPLSHDYGWGTYSVFSSFHNRAPPLPVPPLPDVARDQSAVLGGNAAAGNCSSLLRAQLAPLSSASASSVAGTVASCEEVQAKMSLQLGFNCSRVDSFNSSRVDSFNSNRVDSFNSNRVDSFNSNRVDSFNSNRVDSFNSSRVDSFNSSRVDSFNSSRVDSFNSSRVDSFNSSRVDSFNSSRVDSFNSSRVDSFNSSRVDSFNSSRVDSFNSSRVECFPSLPGPPPVRRATNLSFNPHSPAVSMALDTPNSECWLSSQENGSREAFTYNIQNQGFSPPPSCHYPEQLETAGNLETTYCQSSSQGGIYQLSQYSQQHQLSQFCQLPDDLATSLLSSDQLPPPTPPESHSAFLALPGNTGAVTYGATQGYGQNHMEGQLVPQQSSGISDTTAYQAVPWSDFYMQEAQFSNQLHSQMPFFSTAEGQNFTEPSLLQVPNGTALGSMSQAGKQKGVTPDQSSNQSHQTEPELAWPWLAEREMM</sequence>
<feature type="compositionally biased region" description="Polar residues" evidence="3">
    <location>
        <begin position="676"/>
        <end position="685"/>
    </location>
</feature>
<evidence type="ECO:0000256" key="1">
    <source>
        <dbReference type="PROSITE-ProRule" id="PRU00108"/>
    </source>
</evidence>
<feature type="region of interest" description="Disordered" evidence="3">
    <location>
        <begin position="651"/>
        <end position="701"/>
    </location>
</feature>
<evidence type="ECO:0000313" key="6">
    <source>
        <dbReference type="RefSeq" id="XP_027599495.2"/>
    </source>
</evidence>
<dbReference type="InParanoid" id="A0A6J2IHL6"/>
<dbReference type="SMART" id="SM00389">
    <property type="entry name" value="HOX"/>
    <property type="match status" value="1"/>
</dbReference>